<proteinExistence type="predicted"/>
<dbReference type="AlphaFoldDB" id="A0A7L5BRS8"/>
<gene>
    <name evidence="2" type="ORF">G3A56_27400</name>
</gene>
<dbReference type="RefSeq" id="WP_164056983.1">
    <property type="nucleotide sequence ID" value="NZ_CP048638.1"/>
</dbReference>
<evidence type="ECO:0000313" key="2">
    <source>
        <dbReference type="EMBL" id="QIB41524.1"/>
    </source>
</evidence>
<geneLocation type="plasmid" evidence="2 3">
    <name>p6</name>
</geneLocation>
<feature type="transmembrane region" description="Helical" evidence="1">
    <location>
        <begin position="12"/>
        <end position="38"/>
    </location>
</feature>
<name>A0A7L5BRS8_9HYPH</name>
<keyword evidence="2" id="KW-0614">Plasmid</keyword>
<dbReference type="Proteomes" id="UP000464865">
    <property type="component" value="Plasmid p6"/>
</dbReference>
<dbReference type="EMBL" id="CP048638">
    <property type="protein sequence ID" value="QIB41524.1"/>
    <property type="molecule type" value="Genomic_DNA"/>
</dbReference>
<keyword evidence="1" id="KW-0812">Transmembrane</keyword>
<evidence type="ECO:0000256" key="1">
    <source>
        <dbReference type="SAM" id="Phobius"/>
    </source>
</evidence>
<reference evidence="2 3" key="1">
    <citation type="submission" date="2020-02" db="EMBL/GenBank/DDBJ databases">
        <title>Plant-Promoting Endophytic Bacterium Rhizobium oryzihabitans sp. nov., Isolated from the Root of Rice.</title>
        <authorList>
            <person name="zhao J."/>
            <person name="Zhang G."/>
        </authorList>
    </citation>
    <scope>NUCLEOTIDE SEQUENCE [LARGE SCALE GENOMIC DNA]</scope>
    <source>
        <strain evidence="2 3">M15</strain>
        <plasmid evidence="2 3">p6</plasmid>
    </source>
</reference>
<keyword evidence="1" id="KW-1133">Transmembrane helix</keyword>
<accession>A0A7L5BRS8</accession>
<keyword evidence="3" id="KW-1185">Reference proteome</keyword>
<sequence>MSTSIEASFHALIVLTVAFMAGFPSIGLGGAFVMWIVYKVAADWLDDWCSRERWLP</sequence>
<protein>
    <submittedName>
        <fullName evidence="2">Uncharacterized protein</fullName>
    </submittedName>
</protein>
<dbReference type="KEGG" id="roy:G3A56_27400"/>
<keyword evidence="1" id="KW-0472">Membrane</keyword>
<organism evidence="2 3">
    <name type="scientific">Rhizobium oryzihabitans</name>
    <dbReference type="NCBI Taxonomy" id="2267833"/>
    <lineage>
        <taxon>Bacteria</taxon>
        <taxon>Pseudomonadati</taxon>
        <taxon>Pseudomonadota</taxon>
        <taxon>Alphaproteobacteria</taxon>
        <taxon>Hyphomicrobiales</taxon>
        <taxon>Rhizobiaceae</taxon>
        <taxon>Rhizobium/Agrobacterium group</taxon>
        <taxon>Rhizobium</taxon>
    </lineage>
</organism>
<evidence type="ECO:0000313" key="3">
    <source>
        <dbReference type="Proteomes" id="UP000464865"/>
    </source>
</evidence>